<dbReference type="WBParaSite" id="maker-unitig_9596-snap-gene-0.2-mRNA-1">
    <property type="protein sequence ID" value="maker-unitig_9596-snap-gene-0.2-mRNA-1"/>
    <property type="gene ID" value="maker-unitig_9596-snap-gene-0.2"/>
</dbReference>
<feature type="region of interest" description="Disordered" evidence="1">
    <location>
        <begin position="79"/>
        <end position="107"/>
    </location>
</feature>
<protein>
    <submittedName>
        <fullName evidence="3">LRRCT domain-containing protein</fullName>
    </submittedName>
</protein>
<dbReference type="Gene3D" id="3.80.10.10">
    <property type="entry name" value="Ribonuclease Inhibitor"/>
    <property type="match status" value="1"/>
</dbReference>
<reference evidence="3" key="1">
    <citation type="submission" date="2016-11" db="UniProtKB">
        <authorList>
            <consortium name="WormBaseParasite"/>
        </authorList>
    </citation>
    <scope>IDENTIFICATION</scope>
</reference>
<proteinExistence type="predicted"/>
<dbReference type="AlphaFoldDB" id="A0A1I8FTE4"/>
<dbReference type="SUPFAM" id="SSF52058">
    <property type="entry name" value="L domain-like"/>
    <property type="match status" value="1"/>
</dbReference>
<keyword evidence="2" id="KW-1185">Reference proteome</keyword>
<dbReference type="Proteomes" id="UP000095280">
    <property type="component" value="Unplaced"/>
</dbReference>
<name>A0A1I8FTE4_9PLAT</name>
<evidence type="ECO:0000256" key="1">
    <source>
        <dbReference type="SAM" id="MobiDB-lite"/>
    </source>
</evidence>
<evidence type="ECO:0000313" key="3">
    <source>
        <dbReference type="WBParaSite" id="maker-unitig_9596-snap-gene-0.2-mRNA-1"/>
    </source>
</evidence>
<sequence length="615" mass="64870">RGVGLQIPGRQVGQVHAISRRDSQLIVGGSSGSIAGVLILVDGVDARKLLGDREGGGAVGGLVGWRGVKVFGSSMPGILKRDISDSSPGSGKRDGSGEEQAMGGDARADSMPAQFLSKLHQTMPQMLLLALLAALTADSLTMQRDSSQRPASSVIRVNCRLYRRRGPIQPVLLDCRPDAVAGYVERGFAFRRQAMLLMPPTTDQQDDDRRRPVWMLDETTLVKTGDTDVNILPREAFASLAETVKEGHLLSLRRLRQRRLDLSALSSLPQLRHLEVAESNATCLSKDMFDPVPRLVSLRLQGNSLLSCLQPDTLTGLAHLAELSILGSPRLKSLNAVAAAPSLTDLQLADLQASWDGALCQADGLRRLRLDRLPQKQLLLAGLAGLRSLRVDDHEEETMLSVIKLAPAACALWPDGRLLLNGISLANWTLGQMLQDLASFANTSAARQLAGNCFAECSTVGKTSGLKLPPTLLPPLPVVSSLQPVAAAAADTVTKDQPASVTGVTQVNSHGGWHVDKRGILGTALLTAGAFLGGVLAAAYCCSSGRLVGRGSKPSVSGSAASSGGVSTVCVSGGCHLPELEDDEPIRLIGYSAKSTTSLPALPRPPSGGPLMWTV</sequence>
<evidence type="ECO:0000313" key="2">
    <source>
        <dbReference type="Proteomes" id="UP000095280"/>
    </source>
</evidence>
<dbReference type="InterPro" id="IPR032675">
    <property type="entry name" value="LRR_dom_sf"/>
</dbReference>
<organism evidence="2 3">
    <name type="scientific">Macrostomum lignano</name>
    <dbReference type="NCBI Taxonomy" id="282301"/>
    <lineage>
        <taxon>Eukaryota</taxon>
        <taxon>Metazoa</taxon>
        <taxon>Spiralia</taxon>
        <taxon>Lophotrochozoa</taxon>
        <taxon>Platyhelminthes</taxon>
        <taxon>Rhabditophora</taxon>
        <taxon>Macrostomorpha</taxon>
        <taxon>Macrostomida</taxon>
        <taxon>Macrostomidae</taxon>
        <taxon>Macrostomum</taxon>
    </lineage>
</organism>
<accession>A0A1I8FTE4</accession>